<comment type="caution">
    <text evidence="3">The sequence shown here is derived from an EMBL/GenBank/DDBJ whole genome shotgun (WGS) entry which is preliminary data.</text>
</comment>
<evidence type="ECO:0000313" key="4">
    <source>
        <dbReference type="Proteomes" id="UP000076131"/>
    </source>
</evidence>
<reference evidence="3 4" key="1">
    <citation type="journal article" date="2016" name="MBio">
        <title>Lateral Gene Transfer in a Heavy Metal-Contaminated-Groundwater Microbial Community.</title>
        <authorList>
            <person name="Hemme C.L."/>
            <person name="Green S.J."/>
            <person name="Rishishwar L."/>
            <person name="Prakash O."/>
            <person name="Pettenato A."/>
            <person name="Chakraborty R."/>
            <person name="Deutschbauer A.M."/>
            <person name="Van Nostrand J.D."/>
            <person name="Wu L."/>
            <person name="He Z."/>
            <person name="Jordan I.K."/>
            <person name="Hazen T.C."/>
            <person name="Arkin A.P."/>
            <person name="Kostka J.E."/>
            <person name="Zhou J."/>
        </authorList>
    </citation>
    <scope>NUCLEOTIDE SEQUENCE [LARGE SCALE GENOMIC DNA]</scope>
    <source>
        <strain evidence="3 4">FW104-T7</strain>
    </source>
</reference>
<dbReference type="EMBL" id="LVJS01000036">
    <property type="protein sequence ID" value="KZC23990.1"/>
    <property type="molecule type" value="Genomic_DNA"/>
</dbReference>
<accession>A0A154QIN8</accession>
<dbReference type="Proteomes" id="UP000076131">
    <property type="component" value="Unassembled WGS sequence"/>
</dbReference>
<feature type="coiled-coil region" evidence="1">
    <location>
        <begin position="27"/>
        <end position="95"/>
    </location>
</feature>
<evidence type="ECO:0000313" key="3">
    <source>
        <dbReference type="EMBL" id="KZC23990.1"/>
    </source>
</evidence>
<dbReference type="AlphaFoldDB" id="A0A154QIN8"/>
<evidence type="ECO:0000256" key="1">
    <source>
        <dbReference type="SAM" id="Coils"/>
    </source>
</evidence>
<protein>
    <submittedName>
        <fullName evidence="3">Uncharacterized protein</fullName>
    </submittedName>
</protein>
<keyword evidence="1" id="KW-0175">Coiled coil</keyword>
<evidence type="ECO:0000256" key="2">
    <source>
        <dbReference type="SAM" id="MobiDB-lite"/>
    </source>
</evidence>
<feature type="compositionally biased region" description="Polar residues" evidence="2">
    <location>
        <begin position="9"/>
        <end position="19"/>
    </location>
</feature>
<gene>
    <name evidence="3" type="ORF">RHOFW104T7_10760</name>
</gene>
<proteinExistence type="predicted"/>
<feature type="region of interest" description="Disordered" evidence="2">
    <location>
        <begin position="1"/>
        <end position="21"/>
    </location>
</feature>
<organism evidence="3 4">
    <name type="scientific">Rhodanobacter thiooxydans</name>
    <dbReference type="NCBI Taxonomy" id="416169"/>
    <lineage>
        <taxon>Bacteria</taxon>
        <taxon>Pseudomonadati</taxon>
        <taxon>Pseudomonadota</taxon>
        <taxon>Gammaproteobacteria</taxon>
        <taxon>Lysobacterales</taxon>
        <taxon>Rhodanobacteraceae</taxon>
        <taxon>Rhodanobacter</taxon>
    </lineage>
</organism>
<keyword evidence="4" id="KW-1185">Reference proteome</keyword>
<name>A0A154QIN8_9GAMM</name>
<sequence>MVAAEHGTWQPSSEEQSGISGVMRQRLRTLNARIERVNQDQLQLEEARHSLEQRESVLRQGEFKLLQWELVHEKEELQTARLSKLRASKDELEKQISLAHSHFDIELKKLKYEVDRALLCGTELHEVDQLMDSLSGHQLWQSVPGLSLHSETALFDRSMGYIEEMRDASRDDHQRLIAAAAVLATSTMMWRKHIHTLFLLDVHLENMVRTLIQCDSLLRLISPNASQRELVALRLEQHKALLPEPVHSRYEMTFKKWSGLMELSYPRAYGAPLGGVPNGMRAA</sequence>